<evidence type="ECO:0000256" key="3">
    <source>
        <dbReference type="SAM" id="MobiDB-lite"/>
    </source>
</evidence>
<organism evidence="5 6">
    <name type="scientific">Sphaerosporella brunnea</name>
    <dbReference type="NCBI Taxonomy" id="1250544"/>
    <lineage>
        <taxon>Eukaryota</taxon>
        <taxon>Fungi</taxon>
        <taxon>Dikarya</taxon>
        <taxon>Ascomycota</taxon>
        <taxon>Pezizomycotina</taxon>
        <taxon>Pezizomycetes</taxon>
        <taxon>Pezizales</taxon>
        <taxon>Pyronemataceae</taxon>
        <taxon>Sphaerosporella</taxon>
    </lineage>
</organism>
<sequence>MAITTTTMRRTSHLLPRLRLATVPSPLRPLTATIAFACHSSSSSSSKPQQPQDFYTLFPQSIPSGPPPAGPFSIDLRALQREFFALQQRSHPDTPAHVRSADGPSSAFINRAYSTLRDPLQRAQYLLARAGVDVEDERLKLEDPALLLEVLEAQEEVEAAASEEELLPLVDRNRERIDESLRVLETAFADADLETARREAVRLRYWRNVEEAIKSWEHGKGAHVLEH</sequence>
<accession>A0A5J5ENT8</accession>
<dbReference type="Gene3D" id="1.10.287.110">
    <property type="entry name" value="DnaJ domain"/>
    <property type="match status" value="1"/>
</dbReference>
<gene>
    <name evidence="5" type="ORF">FN846DRAFT_961536</name>
</gene>
<dbReference type="GO" id="GO:0051087">
    <property type="term" value="F:protein-folding chaperone binding"/>
    <property type="evidence" value="ECO:0007669"/>
    <property type="project" value="InterPro"/>
</dbReference>
<dbReference type="PANTHER" id="PTHR14021">
    <property type="entry name" value="IRON-SULFUR CLUSTER CO-CHAPERONE PROTEIN HSCB"/>
    <property type="match status" value="1"/>
</dbReference>
<reference evidence="5 6" key="1">
    <citation type="submission" date="2019-09" db="EMBL/GenBank/DDBJ databases">
        <title>Draft genome of the ectomycorrhizal ascomycete Sphaerosporella brunnea.</title>
        <authorList>
            <consortium name="DOE Joint Genome Institute"/>
            <person name="Benucci G.M."/>
            <person name="Marozzi G."/>
            <person name="Antonielli L."/>
            <person name="Sanchez S."/>
            <person name="Marco P."/>
            <person name="Wang X."/>
            <person name="Falini L.B."/>
            <person name="Barry K."/>
            <person name="Haridas S."/>
            <person name="Lipzen A."/>
            <person name="Labutti K."/>
            <person name="Grigoriev I.V."/>
            <person name="Murat C."/>
            <person name="Martin F."/>
            <person name="Albertini E."/>
            <person name="Donnini D."/>
            <person name="Bonito G."/>
        </authorList>
    </citation>
    <scope>NUCLEOTIDE SEQUENCE [LARGE SCALE GENOMIC DNA]</scope>
    <source>
        <strain evidence="5 6">Sb_GMNB300</strain>
    </source>
</reference>
<dbReference type="OrthoDB" id="448954at2759"/>
<feature type="region of interest" description="Disordered" evidence="3">
    <location>
        <begin position="40"/>
        <end position="61"/>
    </location>
</feature>
<proteinExistence type="inferred from homology"/>
<dbReference type="Pfam" id="PF07743">
    <property type="entry name" value="HSCB_C"/>
    <property type="match status" value="1"/>
</dbReference>
<evidence type="ECO:0000259" key="4">
    <source>
        <dbReference type="Pfam" id="PF07743"/>
    </source>
</evidence>
<dbReference type="FunCoup" id="A0A5J5ENT8">
    <property type="interactions" value="341"/>
</dbReference>
<keyword evidence="2" id="KW-0143">Chaperone</keyword>
<dbReference type="GO" id="GO:0051259">
    <property type="term" value="P:protein complex oligomerization"/>
    <property type="evidence" value="ECO:0007669"/>
    <property type="project" value="InterPro"/>
</dbReference>
<protein>
    <submittedName>
        <fullName evidence="5">Fe-S protein assembly co-chaperone HscB</fullName>
    </submittedName>
</protein>
<feature type="domain" description="Co-chaperone HscB C-terminal oligomerisation" evidence="4">
    <location>
        <begin position="142"/>
        <end position="214"/>
    </location>
</feature>
<dbReference type="InterPro" id="IPR004640">
    <property type="entry name" value="HscB"/>
</dbReference>
<dbReference type="AlphaFoldDB" id="A0A5J5ENT8"/>
<dbReference type="GO" id="GO:0001671">
    <property type="term" value="F:ATPase activator activity"/>
    <property type="evidence" value="ECO:0007669"/>
    <property type="project" value="InterPro"/>
</dbReference>
<dbReference type="SUPFAM" id="SSF47144">
    <property type="entry name" value="HSC20 (HSCB), C-terminal oligomerisation domain"/>
    <property type="match status" value="1"/>
</dbReference>
<name>A0A5J5ENT8_9PEZI</name>
<dbReference type="GO" id="GO:0005739">
    <property type="term" value="C:mitochondrion"/>
    <property type="evidence" value="ECO:0007669"/>
    <property type="project" value="TreeGrafter"/>
</dbReference>
<dbReference type="Gene3D" id="1.20.1280.20">
    <property type="entry name" value="HscB, C-terminal domain"/>
    <property type="match status" value="1"/>
</dbReference>
<dbReference type="InterPro" id="IPR036386">
    <property type="entry name" value="HscB_C_sf"/>
</dbReference>
<dbReference type="InterPro" id="IPR036869">
    <property type="entry name" value="J_dom_sf"/>
</dbReference>
<dbReference type="NCBIfam" id="TIGR00714">
    <property type="entry name" value="hscB"/>
    <property type="match status" value="1"/>
</dbReference>
<dbReference type="Proteomes" id="UP000326924">
    <property type="component" value="Unassembled WGS sequence"/>
</dbReference>
<dbReference type="GO" id="GO:0044571">
    <property type="term" value="P:[2Fe-2S] cluster assembly"/>
    <property type="evidence" value="ECO:0007669"/>
    <property type="project" value="InterPro"/>
</dbReference>
<evidence type="ECO:0000256" key="1">
    <source>
        <dbReference type="ARBA" id="ARBA00010476"/>
    </source>
</evidence>
<evidence type="ECO:0000256" key="2">
    <source>
        <dbReference type="ARBA" id="ARBA00023186"/>
    </source>
</evidence>
<evidence type="ECO:0000313" key="5">
    <source>
        <dbReference type="EMBL" id="KAA8898912.1"/>
    </source>
</evidence>
<comment type="similarity">
    <text evidence="1">Belongs to the HscB family.</text>
</comment>
<keyword evidence="6" id="KW-1185">Reference proteome</keyword>
<comment type="caution">
    <text evidence="5">The sequence shown here is derived from an EMBL/GenBank/DDBJ whole genome shotgun (WGS) entry which is preliminary data.</text>
</comment>
<feature type="compositionally biased region" description="Polar residues" evidence="3">
    <location>
        <begin position="47"/>
        <end position="61"/>
    </location>
</feature>
<dbReference type="InParanoid" id="A0A5J5ENT8"/>
<dbReference type="PANTHER" id="PTHR14021:SF15">
    <property type="entry name" value="IRON-SULFUR CLUSTER CO-CHAPERONE PROTEIN HSCB"/>
    <property type="match status" value="1"/>
</dbReference>
<dbReference type="EMBL" id="VXIS01000176">
    <property type="protein sequence ID" value="KAA8898912.1"/>
    <property type="molecule type" value="Genomic_DNA"/>
</dbReference>
<evidence type="ECO:0000313" key="6">
    <source>
        <dbReference type="Proteomes" id="UP000326924"/>
    </source>
</evidence>
<dbReference type="InterPro" id="IPR009073">
    <property type="entry name" value="HscB_oligo_C"/>
</dbReference>
<dbReference type="SUPFAM" id="SSF46565">
    <property type="entry name" value="Chaperone J-domain"/>
    <property type="match status" value="1"/>
</dbReference>